<dbReference type="STRING" id="272557.APE_0667"/>
<dbReference type="SUPFAM" id="SSF140914">
    <property type="entry name" value="PriB N-terminal domain-like"/>
    <property type="match status" value="1"/>
</dbReference>
<dbReference type="EC" id="2.7.7.-" evidence="2"/>
<dbReference type="AlphaFoldDB" id="Q9YEA6"/>
<dbReference type="GO" id="GO:0016779">
    <property type="term" value="F:nucleotidyltransferase activity"/>
    <property type="evidence" value="ECO:0007669"/>
    <property type="project" value="UniProtKB-KW"/>
</dbReference>
<keyword evidence="3" id="KW-1185">Reference proteome</keyword>
<sequence>MPLPRVSPVPLAGPGRRGEGGVSSAPLAGGPWAAGRRRLPGLLIIFRRVFTVGFWVGGVLAKKYPFLLGLDRVLELVTGFRGEAARRVLAGDEDLVGLGFRRAVAAVEGWLDYPFADTVEGEVASFYLGLAIAYRAGPAAVSRVVAGEYLRASRLLAGEPGEVASGILGGLGFPVERGGLSVPWVVDRRGVVMLPLGWRMGVDVFLRLSAADESSPELRLANQMLLSGSVYLSDARLRALASAASRLAIESRVSEAASLESEAVERYARHLAALAEGGLPFIPEALPQCIKNVFAKAVGGERLGWLELYLALVFLARIRAGPDAVEELLTPSLGERVARLLARVYSQAPPADHQLPPCEVLAASGVCRCRGSLLSEYRRSVRSLLGLPDRGAGRR</sequence>
<evidence type="ECO:0000313" key="2">
    <source>
        <dbReference type="EMBL" id="BAA79640.1"/>
    </source>
</evidence>
<gene>
    <name evidence="2" type="primary">priB</name>
    <name evidence="2" type="ordered locus">APE_0667</name>
</gene>
<proteinExistence type="predicted"/>
<evidence type="ECO:0000256" key="1">
    <source>
        <dbReference type="SAM" id="MobiDB-lite"/>
    </source>
</evidence>
<dbReference type="EnsemblBacteria" id="BAA79640">
    <property type="protein sequence ID" value="BAA79640"/>
    <property type="gene ID" value="APE_0667"/>
</dbReference>
<keyword evidence="2" id="KW-0808">Transferase</keyword>
<reference evidence="2 3" key="1">
    <citation type="journal article" date="1999" name="DNA Res.">
        <title>Complete genome sequence of an aerobic hyper-thermophilic crenarchaeon, Aeropyrum pernix K1.</title>
        <authorList>
            <person name="Kawarabayasi Y."/>
            <person name="Hino Y."/>
            <person name="Horikawa H."/>
            <person name="Yamazaki S."/>
            <person name="Haikawa Y."/>
            <person name="Jin-no K."/>
            <person name="Takahashi M."/>
            <person name="Sekine M."/>
            <person name="Baba S."/>
            <person name="Ankai A."/>
            <person name="Kosugi H."/>
            <person name="Hosoyama A."/>
            <person name="Fukui S."/>
            <person name="Nagai Y."/>
            <person name="Nishijima K."/>
            <person name="Nakazawa H."/>
            <person name="Takamiya M."/>
            <person name="Masuda S."/>
            <person name="Funahashi T."/>
            <person name="Tanaka T."/>
            <person name="Kudoh Y."/>
            <person name="Yamazaki J."/>
            <person name="Kushida N."/>
            <person name="Oguchi A."/>
            <person name="Aoki K."/>
            <person name="Kubota K."/>
            <person name="Nakamura Y."/>
            <person name="Nomura N."/>
            <person name="Sako Y."/>
            <person name="Kikuchi H."/>
        </authorList>
    </citation>
    <scope>NUCLEOTIDE SEQUENCE [LARGE SCALE GENOMIC DNA]</scope>
    <source>
        <strain evidence="3">ATCC 700893 / DSM 11879 / JCM 9820 / NBRC 100138 / K1</strain>
    </source>
</reference>
<evidence type="ECO:0000313" key="3">
    <source>
        <dbReference type="Proteomes" id="UP000002518"/>
    </source>
</evidence>
<keyword evidence="2" id="KW-0548">Nucleotidyltransferase</keyword>
<dbReference type="Proteomes" id="UP000002518">
    <property type="component" value="Chromosome"/>
</dbReference>
<accession>Q9YEA6</accession>
<organism evidence="2 3">
    <name type="scientific">Aeropyrum pernix (strain ATCC 700893 / DSM 11879 / JCM 9820 / NBRC 100138 / K1)</name>
    <dbReference type="NCBI Taxonomy" id="272557"/>
    <lineage>
        <taxon>Archaea</taxon>
        <taxon>Thermoproteota</taxon>
        <taxon>Thermoprotei</taxon>
        <taxon>Desulfurococcales</taxon>
        <taxon>Desulfurococcaceae</taxon>
        <taxon>Aeropyrum</taxon>
    </lineage>
</organism>
<dbReference type="PIR" id="H72654">
    <property type="entry name" value="H72654"/>
</dbReference>
<protein>
    <submittedName>
        <fullName evidence="2">DNA primase large subunit</fullName>
        <ecNumber evidence="2">2.7.7.-</ecNumber>
    </submittedName>
</protein>
<dbReference type="KEGG" id="ape:APE_0667"/>
<feature type="region of interest" description="Disordered" evidence="1">
    <location>
        <begin position="1"/>
        <end position="24"/>
    </location>
</feature>
<name>Q9YEA6_AERPE</name>
<dbReference type="EMBL" id="BA000002">
    <property type="protein sequence ID" value="BAA79640.1"/>
    <property type="molecule type" value="Genomic_DNA"/>
</dbReference>
<dbReference type="eggNOG" id="arCOG03013">
    <property type="taxonomic scope" value="Archaea"/>
</dbReference>